<evidence type="ECO:0000313" key="3">
    <source>
        <dbReference type="Proteomes" id="UP000182544"/>
    </source>
</evidence>
<name>A0A1K2IL69_9FLAO</name>
<dbReference type="Proteomes" id="UP000182544">
    <property type="component" value="Unassembled WGS sequence"/>
</dbReference>
<feature type="domain" description="Glycosyltransferase 2-like" evidence="1">
    <location>
        <begin position="6"/>
        <end position="101"/>
    </location>
</feature>
<dbReference type="GO" id="GO:0016758">
    <property type="term" value="F:hexosyltransferase activity"/>
    <property type="evidence" value="ECO:0007669"/>
    <property type="project" value="UniProtKB-ARBA"/>
</dbReference>
<dbReference type="InterPro" id="IPR029044">
    <property type="entry name" value="Nucleotide-diphossugar_trans"/>
</dbReference>
<gene>
    <name evidence="2" type="ORF">SAMN05428642_1021099</name>
</gene>
<dbReference type="STRING" id="369401.SAMN05428642_1021099"/>
<keyword evidence="3" id="KW-1185">Reference proteome</keyword>
<dbReference type="AlphaFoldDB" id="A0A1K2IL69"/>
<dbReference type="RefSeq" id="WP_072402438.1">
    <property type="nucleotide sequence ID" value="NZ_FPKV01000002.1"/>
</dbReference>
<dbReference type="Gene3D" id="3.90.550.10">
    <property type="entry name" value="Spore Coat Polysaccharide Biosynthesis Protein SpsA, Chain A"/>
    <property type="match status" value="1"/>
</dbReference>
<dbReference type="EMBL" id="FPKV01000002">
    <property type="protein sequence ID" value="SFZ92960.1"/>
    <property type="molecule type" value="Genomic_DNA"/>
</dbReference>
<evidence type="ECO:0000259" key="1">
    <source>
        <dbReference type="Pfam" id="PF00535"/>
    </source>
</evidence>
<protein>
    <submittedName>
        <fullName evidence="2">Glycosyltransferase involved in cell wall bisynthesis</fullName>
    </submittedName>
</protein>
<dbReference type="OrthoDB" id="6307329at2"/>
<dbReference type="PANTHER" id="PTHR22916:SF3">
    <property type="entry name" value="UDP-GLCNAC:BETAGAL BETA-1,3-N-ACETYLGLUCOSAMINYLTRANSFERASE-LIKE PROTEIN 1"/>
    <property type="match status" value="1"/>
</dbReference>
<evidence type="ECO:0000313" key="2">
    <source>
        <dbReference type="EMBL" id="SFZ92960.1"/>
    </source>
</evidence>
<dbReference type="CDD" id="cd00761">
    <property type="entry name" value="Glyco_tranf_GTA_type"/>
    <property type="match status" value="1"/>
</dbReference>
<organism evidence="2 3">
    <name type="scientific">Flaviramulus basaltis</name>
    <dbReference type="NCBI Taxonomy" id="369401"/>
    <lineage>
        <taxon>Bacteria</taxon>
        <taxon>Pseudomonadati</taxon>
        <taxon>Bacteroidota</taxon>
        <taxon>Flavobacteriia</taxon>
        <taxon>Flavobacteriales</taxon>
        <taxon>Flavobacteriaceae</taxon>
        <taxon>Flaviramulus</taxon>
    </lineage>
</organism>
<dbReference type="PANTHER" id="PTHR22916">
    <property type="entry name" value="GLYCOSYLTRANSFERASE"/>
    <property type="match status" value="1"/>
</dbReference>
<keyword evidence="2" id="KW-0808">Transferase</keyword>
<dbReference type="Pfam" id="PF00535">
    <property type="entry name" value="Glycos_transf_2"/>
    <property type="match status" value="1"/>
</dbReference>
<accession>A0A1K2IL69</accession>
<dbReference type="SUPFAM" id="SSF53448">
    <property type="entry name" value="Nucleotide-diphospho-sugar transferases"/>
    <property type="match status" value="1"/>
</dbReference>
<proteinExistence type="predicted"/>
<dbReference type="InterPro" id="IPR001173">
    <property type="entry name" value="Glyco_trans_2-like"/>
</dbReference>
<sequence length="315" mass="36820">MKFSVSVIIPAYNCDLFIEKAINSVLLQPEVVEIIVVNDGSRDKTQNILENLQKQNPIIKIYYHQNNKNRGRAASRNLGIKKSKGNYVAFLDADDFYLENRFVLDKKIFETNKDADGVYNAVGFCFYRELTSVEEQELTLNTVNQIINPEALFEALISGKHGHFQIDGLTVKKAIFDFTGFFNETLVVAEDTDIFWKMAIKAKLYTGVIDYPLALRGVHNSNVFNRDDLYKEYTIKMYESLIFWSSKNKVSIAIADTLFKWIWLITYKQKNTLINYIKYWSYLFINTPRFLFSVLSIKYFPIIRLRQKLFPFLFK</sequence>
<reference evidence="2 3" key="1">
    <citation type="submission" date="2016-10" db="EMBL/GenBank/DDBJ databases">
        <authorList>
            <person name="de Groot N.N."/>
        </authorList>
    </citation>
    <scope>NUCLEOTIDE SEQUENCE [LARGE SCALE GENOMIC DNA]</scope>
    <source>
        <strain evidence="2 3">DSM 18180</strain>
    </source>
</reference>